<dbReference type="Pfam" id="PF00271">
    <property type="entry name" value="Helicase_C"/>
    <property type="match status" value="1"/>
</dbReference>
<dbReference type="InterPro" id="IPR001650">
    <property type="entry name" value="Helicase_C-like"/>
</dbReference>
<dbReference type="Proteomes" id="UP000054092">
    <property type="component" value="Unassembled WGS sequence"/>
</dbReference>
<protein>
    <submittedName>
        <fullName evidence="4">Helicase domain protein</fullName>
    </submittedName>
</protein>
<accession>A0A101HQ44</accession>
<organism evidence="4 5">
    <name type="scientific">Mesotoga prima</name>
    <dbReference type="NCBI Taxonomy" id="1184387"/>
    <lineage>
        <taxon>Bacteria</taxon>
        <taxon>Thermotogati</taxon>
        <taxon>Thermotogota</taxon>
        <taxon>Thermotogae</taxon>
        <taxon>Kosmotogales</taxon>
        <taxon>Kosmotogaceae</taxon>
        <taxon>Mesotoga</taxon>
    </lineage>
</organism>
<dbReference type="GO" id="GO:0016787">
    <property type="term" value="F:hydrolase activity"/>
    <property type="evidence" value="ECO:0007669"/>
    <property type="project" value="UniProtKB-KW"/>
</dbReference>
<dbReference type="PANTHER" id="PTHR45766">
    <property type="entry name" value="DNA ANNEALING HELICASE AND ENDONUCLEASE ZRANB3 FAMILY MEMBER"/>
    <property type="match status" value="1"/>
</dbReference>
<gene>
    <name evidence="4" type="ORF">XD94_0666</name>
</gene>
<feature type="domain" description="Helicase C-terminal" evidence="3">
    <location>
        <begin position="218"/>
        <end position="413"/>
    </location>
</feature>
<feature type="non-terminal residue" evidence="4">
    <location>
        <position position="467"/>
    </location>
</feature>
<proteinExistence type="predicted"/>
<keyword evidence="2" id="KW-0175">Coiled coil</keyword>
<name>A0A101HQ44_9BACT</name>
<evidence type="ECO:0000313" key="4">
    <source>
        <dbReference type="EMBL" id="KUK80991.1"/>
    </source>
</evidence>
<reference evidence="5" key="1">
    <citation type="journal article" date="2015" name="MBio">
        <title>Genome-Resolved Metagenomic Analysis Reveals Roles for Candidate Phyla and Other Microbial Community Members in Biogeochemical Transformations in Oil Reservoirs.</title>
        <authorList>
            <person name="Hu P."/>
            <person name="Tom L."/>
            <person name="Singh A."/>
            <person name="Thomas B.C."/>
            <person name="Baker B.J."/>
            <person name="Piceno Y.M."/>
            <person name="Andersen G.L."/>
            <person name="Banfield J.F."/>
        </authorList>
    </citation>
    <scope>NUCLEOTIDE SEQUENCE [LARGE SCALE GENOMIC DNA]</scope>
</reference>
<dbReference type="InterPro" id="IPR049730">
    <property type="entry name" value="SNF2/RAD54-like_C"/>
</dbReference>
<evidence type="ECO:0000256" key="1">
    <source>
        <dbReference type="ARBA" id="ARBA00022801"/>
    </source>
</evidence>
<dbReference type="InterPro" id="IPR027417">
    <property type="entry name" value="P-loop_NTPase"/>
</dbReference>
<evidence type="ECO:0000259" key="3">
    <source>
        <dbReference type="PROSITE" id="PS51194"/>
    </source>
</evidence>
<keyword evidence="4" id="KW-0547">Nucleotide-binding</keyword>
<keyword evidence="1" id="KW-0378">Hydrolase</keyword>
<evidence type="ECO:0000256" key="2">
    <source>
        <dbReference type="SAM" id="Coils"/>
    </source>
</evidence>
<keyword evidence="4" id="KW-0067">ATP-binding</keyword>
<feature type="coiled-coil region" evidence="2">
    <location>
        <begin position="405"/>
        <end position="432"/>
    </location>
</feature>
<dbReference type="GO" id="GO:0031297">
    <property type="term" value="P:replication fork processing"/>
    <property type="evidence" value="ECO:0007669"/>
    <property type="project" value="TreeGrafter"/>
</dbReference>
<dbReference type="SUPFAM" id="SSF52540">
    <property type="entry name" value="P-loop containing nucleoside triphosphate hydrolases"/>
    <property type="match status" value="1"/>
</dbReference>
<dbReference type="Gene3D" id="3.40.50.300">
    <property type="entry name" value="P-loop containing nucleotide triphosphate hydrolases"/>
    <property type="match status" value="1"/>
</dbReference>
<dbReference type="PANTHER" id="PTHR45766:SF6">
    <property type="entry name" value="SWI_SNF-RELATED MATRIX-ASSOCIATED ACTIN-DEPENDENT REGULATOR OF CHROMATIN SUBFAMILY A-LIKE PROTEIN 1"/>
    <property type="match status" value="1"/>
</dbReference>
<dbReference type="SMART" id="SM00490">
    <property type="entry name" value="HELICc"/>
    <property type="match status" value="1"/>
</dbReference>
<dbReference type="AlphaFoldDB" id="A0A101HQ44"/>
<dbReference type="GO" id="GO:0004386">
    <property type="term" value="F:helicase activity"/>
    <property type="evidence" value="ECO:0007669"/>
    <property type="project" value="UniProtKB-KW"/>
</dbReference>
<dbReference type="EMBL" id="LGGP01000091">
    <property type="protein sequence ID" value="KUK80991.1"/>
    <property type="molecule type" value="Genomic_DNA"/>
</dbReference>
<keyword evidence="4" id="KW-0347">Helicase</keyword>
<evidence type="ECO:0000313" key="5">
    <source>
        <dbReference type="Proteomes" id="UP000054092"/>
    </source>
</evidence>
<sequence length="467" mass="54530">MMHLDYFKLLDTLTIARSRKHIEKYYNLDEVGRFPIRKSPINQYSDIDIEYEFPPLKDVNNSIKRLKLAIYAPLFYLLPDKREAYSEKYDLPVGEGHTVFKQSDRELQVVELMRINMLKRMESSIHSFKLTITNLLNKISDLIDKIESHDINYDPTIDISLIDPDEEEYDDMMFGKKKKVLFKDMDLIKWKQDLVADKEKLTYILREASKITPERDAKLHDLKEIIHNKIHHPINDDNQKIVIFTAFADTAKYLYENISEWALDNYNLHSALVTGSDENKTTIKGIGATDLNNILTNFSPISKEREKINSSITEEIDILIATDCISEGQNLQDCDYLINYDIHWNPVRIIQRFGRIDRIGSRNQVIQLVNFWPDLDLDDYINLKARVETRMKISVMTATGDDNPIDDDKGDLEYRKQQLERLQNEVVDIEEMSSGVSIMDLGLNEFRMDLIGYLKENPDLDKTPFGM</sequence>
<comment type="caution">
    <text evidence="4">The sequence shown here is derived from an EMBL/GenBank/DDBJ whole genome shotgun (WGS) entry which is preliminary data.</text>
</comment>
<dbReference type="CDD" id="cd18793">
    <property type="entry name" value="SF2_C_SNF"/>
    <property type="match status" value="1"/>
</dbReference>
<dbReference type="PROSITE" id="PS51194">
    <property type="entry name" value="HELICASE_CTER"/>
    <property type="match status" value="1"/>
</dbReference>
<dbReference type="GO" id="GO:0006281">
    <property type="term" value="P:DNA repair"/>
    <property type="evidence" value="ECO:0007669"/>
    <property type="project" value="TreeGrafter"/>
</dbReference>